<name>A0AC61QLC4_9BACT</name>
<reference evidence="1" key="1">
    <citation type="submission" date="2019-03" db="EMBL/GenBank/DDBJ databases">
        <title>Candidatus Syntrophosphaera thermopropionivorans: a novel player in syntrophic propionate oxidation during anaerobic digestion.</title>
        <authorList>
            <person name="Dyksma S."/>
        </authorList>
    </citation>
    <scope>NUCLEOTIDE SEQUENCE</scope>
    <source>
        <strain evidence="1">W5</strain>
    </source>
</reference>
<sequence>MKFYRSHILVGISEASLLAGAEEFIKELRKELAKYDLQEEINVLETGPLGFFGKGICLTVYPENITYQDVKIEDIPELVEEHFLKGRPVKRLMLDTTSKYKPRLNYENRIVLRNSGVIDPENIEEYIGVGGYEAWEKAFTQMKPEEIVKEVKESGLRGRGGAGFPTGVKWSFTAPLQVPQKYVVVNADEGEPGTFKDRLIMEGDPHQLLEGVMICARAVGATKAYIYIRGEYKLCIERLRKAIAQAYEYGLLGKNIFDSGFDLDIDIKIGAGAYVCGEETALIESLEGNRGNPRWKPPFPGVEGLWKAPTVVNNVETLANVPFIIKNGAEAFKAHGTPQSTGTKVYTILGDVTYPGLCEVDMGTPLRTIINEYAGGMKKGFRFKAALVGGAAGVLLPERLLDVNMDFANLNEYAAVLGSGAILVLNEHQSIVDLLWSILRFFRHESCGKCSACRNGCQQLYELITKIKKGEGTMEDVDLMLTIADTMFATSFCALGQSPVMPVRSAIENFGDEFQEITKR</sequence>
<organism evidence="1 2">
    <name type="scientific">Candidatus Syntrophosphaera thermopropionivorans</name>
    <dbReference type="NCBI Taxonomy" id="2593015"/>
    <lineage>
        <taxon>Bacteria</taxon>
        <taxon>Pseudomonadati</taxon>
        <taxon>Candidatus Cloacimonadota</taxon>
        <taxon>Candidatus Cloacimonadia</taxon>
        <taxon>Candidatus Cloacimonadales</taxon>
        <taxon>Candidatus Cloacimonadaceae</taxon>
        <taxon>Candidatus Syntrophosphaera</taxon>
    </lineage>
</organism>
<dbReference type="Proteomes" id="UP000294588">
    <property type="component" value="Unassembled WGS sequence"/>
</dbReference>
<keyword evidence="2" id="KW-1185">Reference proteome</keyword>
<gene>
    <name evidence="1" type="primary">nuoF</name>
    <name evidence="1" type="ORF">E0946_01325</name>
</gene>
<dbReference type="EMBL" id="SMOG01000001">
    <property type="protein sequence ID" value="TDF74752.1"/>
    <property type="molecule type" value="Genomic_DNA"/>
</dbReference>
<proteinExistence type="predicted"/>
<accession>A0AC61QLC4</accession>
<evidence type="ECO:0000313" key="2">
    <source>
        <dbReference type="Proteomes" id="UP000294588"/>
    </source>
</evidence>
<protein>
    <submittedName>
        <fullName evidence="1">NADH-quinone oxidoreductase subunit NuoF</fullName>
    </submittedName>
</protein>
<comment type="caution">
    <text evidence="1">The sequence shown here is derived from an EMBL/GenBank/DDBJ whole genome shotgun (WGS) entry which is preliminary data.</text>
</comment>
<evidence type="ECO:0000313" key="1">
    <source>
        <dbReference type="EMBL" id="TDF74752.1"/>
    </source>
</evidence>